<dbReference type="InterPro" id="IPR036457">
    <property type="entry name" value="PPM-type-like_dom_sf"/>
</dbReference>
<dbReference type="Proteomes" id="UP000219440">
    <property type="component" value="Unassembled WGS sequence"/>
</dbReference>
<evidence type="ECO:0000256" key="1">
    <source>
        <dbReference type="SAM" id="MobiDB-lite"/>
    </source>
</evidence>
<feature type="compositionally biased region" description="Polar residues" evidence="1">
    <location>
        <begin position="199"/>
        <end position="218"/>
    </location>
</feature>
<dbReference type="Gene3D" id="3.60.40.10">
    <property type="entry name" value="PPM-type phosphatase domain"/>
    <property type="match status" value="1"/>
</dbReference>
<dbReference type="CDD" id="cd00143">
    <property type="entry name" value="PP2Cc"/>
    <property type="match status" value="1"/>
</dbReference>
<dbReference type="EMBL" id="OCST01000001">
    <property type="protein sequence ID" value="SOE53820.1"/>
    <property type="molecule type" value="Genomic_DNA"/>
</dbReference>
<feature type="region of interest" description="Disordered" evidence="1">
    <location>
        <begin position="169"/>
        <end position="218"/>
    </location>
</feature>
<evidence type="ECO:0000313" key="3">
    <source>
        <dbReference type="EMBL" id="SOE53820.1"/>
    </source>
</evidence>
<protein>
    <submittedName>
        <fullName evidence="3">Protein phosphatase 2C</fullName>
    </submittedName>
</protein>
<dbReference type="OrthoDB" id="9801841at2"/>
<feature type="compositionally biased region" description="Basic residues" evidence="1">
    <location>
        <begin position="187"/>
        <end position="196"/>
    </location>
</feature>
<dbReference type="InterPro" id="IPR001932">
    <property type="entry name" value="PPM-type_phosphatase-like_dom"/>
</dbReference>
<dbReference type="AlphaFoldDB" id="A0A2C8YT37"/>
<organism evidence="3 4">
    <name type="scientific">Salinibacterium xinjiangense</name>
    <dbReference type="NCBI Taxonomy" id="386302"/>
    <lineage>
        <taxon>Bacteria</taxon>
        <taxon>Bacillati</taxon>
        <taxon>Actinomycetota</taxon>
        <taxon>Actinomycetes</taxon>
        <taxon>Micrococcales</taxon>
        <taxon>Microbacteriaceae</taxon>
        <taxon>Salinibacterium</taxon>
    </lineage>
</organism>
<keyword evidence="4" id="KW-1185">Reference proteome</keyword>
<proteinExistence type="predicted"/>
<reference evidence="3 4" key="1">
    <citation type="submission" date="2017-09" db="EMBL/GenBank/DDBJ databases">
        <authorList>
            <person name="Ehlers B."/>
            <person name="Leendertz F.H."/>
        </authorList>
    </citation>
    <scope>NUCLEOTIDE SEQUENCE [LARGE SCALE GENOMIC DNA]</scope>
    <source>
        <strain evidence="3 4">CGMCC 1.05381</strain>
    </source>
</reference>
<accession>A0A2C8YT37</accession>
<evidence type="ECO:0000313" key="4">
    <source>
        <dbReference type="Proteomes" id="UP000219440"/>
    </source>
</evidence>
<feature type="domain" description="PPM-type phosphatase" evidence="2">
    <location>
        <begin position="19"/>
        <end position="218"/>
    </location>
</feature>
<sequence length="218" mass="23323">MSVEISREFALPGVTVRFRFSGHTDRGAVRRINEDSFLMSAPLFVIADGMGGHAFGDRASRAAIAVFADALMDGAPASATAILQTVTRANAAVLELSVGSDALSGTTLTGVAFVDLDSAGNYHWMAFNVGDSRSYSWDGRTLTQLSVDHSAVQELIDSGVLSKAEAERHPWLHPSHRGSTTTCTRLLRPKPSRLRFRPPSTTRRVSASPVTPLQLGAS</sequence>
<dbReference type="RefSeq" id="WP_143544619.1">
    <property type="nucleotide sequence ID" value="NZ_BMLC01000002.1"/>
</dbReference>
<name>A0A2C8YT37_9MICO</name>
<evidence type="ECO:0000259" key="2">
    <source>
        <dbReference type="PROSITE" id="PS51746"/>
    </source>
</evidence>
<dbReference type="SUPFAM" id="SSF81606">
    <property type="entry name" value="PP2C-like"/>
    <property type="match status" value="1"/>
</dbReference>
<gene>
    <name evidence="3" type="ORF">SAMN06296378_0613</name>
</gene>
<dbReference type="PROSITE" id="PS51746">
    <property type="entry name" value="PPM_2"/>
    <property type="match status" value="1"/>
</dbReference>